<sequence length="137" mass="15280">MASASRLRPLFISSADSLEKLARGQETVVEVVGVGTARRDKPQHEVIEKENFSRVVVSPVVRLSVRLGNARMERFVFGGQRSESGISKFTHRLSLKERVAKAEKSSAERPSSYRRRSLSVDWSVIIIELLSRGISAL</sequence>
<evidence type="ECO:0000313" key="1">
    <source>
        <dbReference type="EMBL" id="TNN56547.1"/>
    </source>
</evidence>
<dbReference type="OrthoDB" id="8901824at2759"/>
<protein>
    <submittedName>
        <fullName evidence="1">Uncharacterized protein</fullName>
    </submittedName>
</protein>
<dbReference type="EMBL" id="SRLO01000426">
    <property type="protein sequence ID" value="TNN56547.1"/>
    <property type="molecule type" value="Genomic_DNA"/>
</dbReference>
<keyword evidence="2" id="KW-1185">Reference proteome</keyword>
<organism evidence="1 2">
    <name type="scientific">Liparis tanakae</name>
    <name type="common">Tanaka's snailfish</name>
    <dbReference type="NCBI Taxonomy" id="230148"/>
    <lineage>
        <taxon>Eukaryota</taxon>
        <taxon>Metazoa</taxon>
        <taxon>Chordata</taxon>
        <taxon>Craniata</taxon>
        <taxon>Vertebrata</taxon>
        <taxon>Euteleostomi</taxon>
        <taxon>Actinopterygii</taxon>
        <taxon>Neopterygii</taxon>
        <taxon>Teleostei</taxon>
        <taxon>Neoteleostei</taxon>
        <taxon>Acanthomorphata</taxon>
        <taxon>Eupercaria</taxon>
        <taxon>Perciformes</taxon>
        <taxon>Cottioidei</taxon>
        <taxon>Cottales</taxon>
        <taxon>Liparidae</taxon>
        <taxon>Liparis</taxon>
    </lineage>
</organism>
<reference evidence="1 2" key="1">
    <citation type="submission" date="2019-03" db="EMBL/GenBank/DDBJ databases">
        <title>First draft genome of Liparis tanakae, snailfish: a comprehensive survey of snailfish specific genes.</title>
        <authorList>
            <person name="Kim W."/>
            <person name="Song I."/>
            <person name="Jeong J.-H."/>
            <person name="Kim D."/>
            <person name="Kim S."/>
            <person name="Ryu S."/>
            <person name="Song J.Y."/>
            <person name="Lee S.K."/>
        </authorList>
    </citation>
    <scope>NUCLEOTIDE SEQUENCE [LARGE SCALE GENOMIC DNA]</scope>
    <source>
        <tissue evidence="1">Muscle</tissue>
    </source>
</reference>
<accession>A0A4Z2GSI1</accession>
<proteinExistence type="predicted"/>
<dbReference type="Proteomes" id="UP000314294">
    <property type="component" value="Unassembled WGS sequence"/>
</dbReference>
<evidence type="ECO:0000313" key="2">
    <source>
        <dbReference type="Proteomes" id="UP000314294"/>
    </source>
</evidence>
<name>A0A4Z2GSI1_9TELE</name>
<comment type="caution">
    <text evidence="1">The sequence shown here is derived from an EMBL/GenBank/DDBJ whole genome shotgun (WGS) entry which is preliminary data.</text>
</comment>
<dbReference type="AlphaFoldDB" id="A0A4Z2GSI1"/>
<gene>
    <name evidence="1" type="ORF">EYF80_033273</name>
</gene>